<evidence type="ECO:0000256" key="2">
    <source>
        <dbReference type="ARBA" id="ARBA00007261"/>
    </source>
</evidence>
<comment type="similarity">
    <text evidence="2 3">Belongs to the peptidase M16 family.</text>
</comment>
<dbReference type="PANTHER" id="PTHR11851">
    <property type="entry name" value="METALLOPROTEASE"/>
    <property type="match status" value="1"/>
</dbReference>
<dbReference type="InterPro" id="IPR007863">
    <property type="entry name" value="Peptidase_M16_C"/>
</dbReference>
<evidence type="ECO:0000313" key="7">
    <source>
        <dbReference type="EMBL" id="MFC4159821.1"/>
    </source>
</evidence>
<dbReference type="PROSITE" id="PS00143">
    <property type="entry name" value="INSULINASE"/>
    <property type="match status" value="1"/>
</dbReference>
<dbReference type="InterPro" id="IPR011249">
    <property type="entry name" value="Metalloenz_LuxS/M16"/>
</dbReference>
<dbReference type="RefSeq" id="WP_378163988.1">
    <property type="nucleotide sequence ID" value="NZ_JBHSBU010000001.1"/>
</dbReference>
<evidence type="ECO:0000259" key="5">
    <source>
        <dbReference type="Pfam" id="PF00675"/>
    </source>
</evidence>
<dbReference type="PANTHER" id="PTHR11851:SF49">
    <property type="entry name" value="MITOCHONDRIAL-PROCESSING PEPTIDASE SUBUNIT ALPHA"/>
    <property type="match status" value="1"/>
</dbReference>
<organism evidence="7 8">
    <name type="scientific">Chitinimonas lacunae</name>
    <dbReference type="NCBI Taxonomy" id="1963018"/>
    <lineage>
        <taxon>Bacteria</taxon>
        <taxon>Pseudomonadati</taxon>
        <taxon>Pseudomonadota</taxon>
        <taxon>Betaproteobacteria</taxon>
        <taxon>Neisseriales</taxon>
        <taxon>Chitinibacteraceae</taxon>
        <taxon>Chitinimonas</taxon>
    </lineage>
</organism>
<dbReference type="Gene3D" id="3.30.830.10">
    <property type="entry name" value="Metalloenzyme, LuxS/M16 peptidase-like"/>
    <property type="match status" value="4"/>
</dbReference>
<proteinExistence type="inferred from homology"/>
<dbReference type="Pfam" id="PF05193">
    <property type="entry name" value="Peptidase_M16_C"/>
    <property type="match status" value="2"/>
</dbReference>
<dbReference type="InterPro" id="IPR050361">
    <property type="entry name" value="MPP/UQCRC_Complex"/>
</dbReference>
<evidence type="ECO:0000313" key="8">
    <source>
        <dbReference type="Proteomes" id="UP001595791"/>
    </source>
</evidence>
<protein>
    <submittedName>
        <fullName evidence="7">M16 family metallopeptidase</fullName>
    </submittedName>
</protein>
<reference evidence="8" key="1">
    <citation type="journal article" date="2019" name="Int. J. Syst. Evol. Microbiol.">
        <title>The Global Catalogue of Microorganisms (GCM) 10K type strain sequencing project: providing services to taxonomists for standard genome sequencing and annotation.</title>
        <authorList>
            <consortium name="The Broad Institute Genomics Platform"/>
            <consortium name="The Broad Institute Genome Sequencing Center for Infectious Disease"/>
            <person name="Wu L."/>
            <person name="Ma J."/>
        </authorList>
    </citation>
    <scope>NUCLEOTIDE SEQUENCE [LARGE SCALE GENOMIC DNA]</scope>
    <source>
        <strain evidence="8">LMG 29894</strain>
    </source>
</reference>
<dbReference type="Pfam" id="PF00675">
    <property type="entry name" value="Peptidase_M16"/>
    <property type="match status" value="1"/>
</dbReference>
<evidence type="ECO:0000259" key="6">
    <source>
        <dbReference type="Pfam" id="PF05193"/>
    </source>
</evidence>
<dbReference type="Proteomes" id="UP001595791">
    <property type="component" value="Unassembled WGS sequence"/>
</dbReference>
<sequence length="934" mass="103584">MHYPLRTVVCAVAMALATLTPLQAATTSQPAASQAASVPLPEGITRVRSVEGVNEYLLANGLRVLIAADPSKPKTTVNITYLVGSRHENYGETGMAHLLEHMLFKGTPTFPNGTLDREYSRRGIQSNATTWYDRTNYFEIFAASDDNLDWTLRMEADRMLNSLILKQDLDSEMTVVRNEMERGENDPDGVLVDKLTSAAFQWHNYGKSTIGARSDVENVGIDRLQAFYKLYYQPDNAVLAVTGQLDEAKTLQLIARYFGPLPKPSRKLPTLYTREPTQDGAQEVTLERVGDSQRVGVFYHVAPGSHADHAANALLDVILGDTPNGRLHKAVVEKGLASGSWSWGQGWADSGFQVFMLALDKRQSRDKAREVMLSVIEGIKQKPITEAELKLAKRMLLNDFEKTLNDQSRFTLELSEAIGTGDWRLSFLNRDRIEAATLADVQRAAEHYFKPSNRTVGHFVPTDKPNRAEIPKAPAMDSLLANYTGRNAVAQGEAFDPSPANIDSRVVRSQLKNGMKVALLQKATRGDTVSGRVNLHFGDEKSLAGKSMAAELTAAMLNRGAGGLSRSAISERLETLQSQLTFVQYDKGNLYIGFESRRQHLPAMLELVQTMLRKPTFAQTELAQLKQEWITGIEDQRRQPRAVAQLALERHDNPYPATDPRYVPTFEEQLAQVKQAQVSDLQKFHREFFGANHGEVALVGSFDQAAVQAQLEKLFGDWKSKVSYRRIEDPYHAATPKVLSAETPDKANAEYLAGLALPIRDDAPDFAALSVAVHILGGDGSSRLWQRLRERDGITYGAYARLEDNSKDANSTLNVTVSYAPENLAKLKTGMIETFETLRREGITEAELTQAKGALLQRNRLGRTQDSRLSGQLAYLLFLGRDMRFVADLEKRIEALTVAEVNEAVRRHLDPAKLVHSYAGDFAGSAKRTASAKP</sequence>
<feature type="domain" description="Peptidase M16 N-terminal" evidence="5">
    <location>
        <begin position="63"/>
        <end position="212"/>
    </location>
</feature>
<evidence type="ECO:0000256" key="1">
    <source>
        <dbReference type="ARBA" id="ARBA00001947"/>
    </source>
</evidence>
<dbReference type="EMBL" id="JBHSBU010000001">
    <property type="protein sequence ID" value="MFC4159821.1"/>
    <property type="molecule type" value="Genomic_DNA"/>
</dbReference>
<evidence type="ECO:0000256" key="3">
    <source>
        <dbReference type="RuleBase" id="RU004447"/>
    </source>
</evidence>
<dbReference type="SUPFAM" id="SSF63411">
    <property type="entry name" value="LuxS/MPP-like metallohydrolase"/>
    <property type="match status" value="4"/>
</dbReference>
<name>A0ABV8MRW6_9NEIS</name>
<comment type="caution">
    <text evidence="7">The sequence shown here is derived from an EMBL/GenBank/DDBJ whole genome shotgun (WGS) entry which is preliminary data.</text>
</comment>
<evidence type="ECO:0000256" key="4">
    <source>
        <dbReference type="SAM" id="SignalP"/>
    </source>
</evidence>
<feature type="domain" description="Peptidase M16 C-terminal" evidence="6">
    <location>
        <begin position="678"/>
        <end position="854"/>
    </location>
</feature>
<comment type="cofactor">
    <cofactor evidence="1">
        <name>Zn(2+)</name>
        <dbReference type="ChEBI" id="CHEBI:29105"/>
    </cofactor>
</comment>
<keyword evidence="8" id="KW-1185">Reference proteome</keyword>
<dbReference type="InterPro" id="IPR011765">
    <property type="entry name" value="Pept_M16_N"/>
</dbReference>
<feature type="chain" id="PRO_5046910107" evidence="4">
    <location>
        <begin position="25"/>
        <end position="934"/>
    </location>
</feature>
<dbReference type="InterPro" id="IPR001431">
    <property type="entry name" value="Pept_M16_Zn_BS"/>
</dbReference>
<keyword evidence="4" id="KW-0732">Signal</keyword>
<feature type="signal peptide" evidence="4">
    <location>
        <begin position="1"/>
        <end position="24"/>
    </location>
</feature>
<gene>
    <name evidence="7" type="ORF">ACFOW7_10735</name>
</gene>
<accession>A0ABV8MRW6</accession>
<feature type="domain" description="Peptidase M16 C-terminal" evidence="6">
    <location>
        <begin position="221"/>
        <end position="396"/>
    </location>
</feature>